<protein>
    <recommendedName>
        <fullName evidence="2">DUF6533 domain-containing protein</fullName>
    </recommendedName>
</protein>
<evidence type="ECO:0000256" key="1">
    <source>
        <dbReference type="SAM" id="Phobius"/>
    </source>
</evidence>
<dbReference type="OrthoDB" id="2867313at2759"/>
<feature type="transmembrane region" description="Helical" evidence="1">
    <location>
        <begin position="210"/>
        <end position="230"/>
    </location>
</feature>
<feature type="transmembrane region" description="Helical" evidence="1">
    <location>
        <begin position="120"/>
        <end position="145"/>
    </location>
</feature>
<feature type="transmembrane region" description="Helical" evidence="1">
    <location>
        <begin position="54"/>
        <end position="75"/>
    </location>
</feature>
<keyword evidence="4" id="KW-1185">Reference proteome</keyword>
<keyword evidence="1" id="KW-0472">Membrane</keyword>
<evidence type="ECO:0000259" key="2">
    <source>
        <dbReference type="Pfam" id="PF20151"/>
    </source>
</evidence>
<dbReference type="EMBL" id="JACGCI010000067">
    <property type="protein sequence ID" value="KAF6748885.1"/>
    <property type="molecule type" value="Genomic_DNA"/>
</dbReference>
<proteinExistence type="predicted"/>
<dbReference type="Pfam" id="PF20151">
    <property type="entry name" value="DUF6533"/>
    <property type="match status" value="1"/>
</dbReference>
<sequence>MESLQLSLAEAYAKLRFVNYVNLSGHTLVVIDFLHTFPDEVRLMWPAPLSVPKVLFFFTRYYILVHSIFTIRYETSVGLSAEKCRNVFILVFASSCFAVLWSEGILFFRVWAFGHRRRKIAMYLTMQYFTIHTPSFVFLILFLRTVRFPAPGGPDAPCLPPSAEYRYLGICFALALLSILTIMAIMVSIALRNYRNSENGLFGLFYRDGIFYFLCLSGLAVANSAVNFAAPVAYKMLLLEIQIVLHVVLSTRMILHLRMWASQDTSGEAMTADGMELTGVHYIRDIRIEHD</sequence>
<keyword evidence="1" id="KW-0812">Transmembrane</keyword>
<dbReference type="AlphaFoldDB" id="A0A8H6HM04"/>
<comment type="caution">
    <text evidence="3">The sequence shown here is derived from an EMBL/GenBank/DDBJ whole genome shotgun (WGS) entry which is preliminary data.</text>
</comment>
<accession>A0A8H6HM04</accession>
<dbReference type="InterPro" id="IPR045340">
    <property type="entry name" value="DUF6533"/>
</dbReference>
<feature type="transmembrane region" description="Helical" evidence="1">
    <location>
        <begin position="165"/>
        <end position="189"/>
    </location>
</feature>
<organism evidence="3 4">
    <name type="scientific">Ephemerocybe angulata</name>
    <dbReference type="NCBI Taxonomy" id="980116"/>
    <lineage>
        <taxon>Eukaryota</taxon>
        <taxon>Fungi</taxon>
        <taxon>Dikarya</taxon>
        <taxon>Basidiomycota</taxon>
        <taxon>Agaricomycotina</taxon>
        <taxon>Agaricomycetes</taxon>
        <taxon>Agaricomycetidae</taxon>
        <taxon>Agaricales</taxon>
        <taxon>Agaricineae</taxon>
        <taxon>Psathyrellaceae</taxon>
        <taxon>Ephemerocybe</taxon>
    </lineage>
</organism>
<gene>
    <name evidence="3" type="ORF">DFP72DRAFT_549621</name>
</gene>
<keyword evidence="1" id="KW-1133">Transmembrane helix</keyword>
<feature type="domain" description="DUF6533" evidence="2">
    <location>
        <begin position="20"/>
        <end position="64"/>
    </location>
</feature>
<reference evidence="3 4" key="1">
    <citation type="submission" date="2020-07" db="EMBL/GenBank/DDBJ databases">
        <title>Comparative genomics of pyrophilous fungi reveals a link between fire events and developmental genes.</title>
        <authorList>
            <consortium name="DOE Joint Genome Institute"/>
            <person name="Steindorff A.S."/>
            <person name="Carver A."/>
            <person name="Calhoun S."/>
            <person name="Stillman K."/>
            <person name="Liu H."/>
            <person name="Lipzen A."/>
            <person name="Pangilinan J."/>
            <person name="Labutti K."/>
            <person name="Bruns T.D."/>
            <person name="Grigoriev I.V."/>
        </authorList>
    </citation>
    <scope>NUCLEOTIDE SEQUENCE [LARGE SCALE GENOMIC DNA]</scope>
    <source>
        <strain evidence="3 4">CBS 144469</strain>
    </source>
</reference>
<name>A0A8H6HM04_9AGAR</name>
<evidence type="ECO:0000313" key="3">
    <source>
        <dbReference type="EMBL" id="KAF6748885.1"/>
    </source>
</evidence>
<feature type="transmembrane region" description="Helical" evidence="1">
    <location>
        <begin position="87"/>
        <end position="108"/>
    </location>
</feature>
<dbReference type="Proteomes" id="UP000521943">
    <property type="component" value="Unassembled WGS sequence"/>
</dbReference>
<evidence type="ECO:0000313" key="4">
    <source>
        <dbReference type="Proteomes" id="UP000521943"/>
    </source>
</evidence>